<name>A0AAD5RRH2_9PEZI</name>
<gene>
    <name evidence="1" type="ORF">MKZ38_001745</name>
</gene>
<evidence type="ECO:0000313" key="1">
    <source>
        <dbReference type="EMBL" id="KAJ2901517.1"/>
    </source>
</evidence>
<proteinExistence type="predicted"/>
<dbReference type="EMBL" id="JAKWBI020000149">
    <property type="protein sequence ID" value="KAJ2901517.1"/>
    <property type="molecule type" value="Genomic_DNA"/>
</dbReference>
<dbReference type="Proteomes" id="UP001201980">
    <property type="component" value="Unassembled WGS sequence"/>
</dbReference>
<reference evidence="1" key="1">
    <citation type="submission" date="2022-07" db="EMBL/GenBank/DDBJ databases">
        <title>Draft genome sequence of Zalerion maritima ATCC 34329, a (micro)plastics degrading marine fungus.</title>
        <authorList>
            <person name="Paco A."/>
            <person name="Goncalves M.F.M."/>
            <person name="Rocha-Santos T.A.P."/>
            <person name="Alves A."/>
        </authorList>
    </citation>
    <scope>NUCLEOTIDE SEQUENCE</scope>
    <source>
        <strain evidence="1">ATCC 34329</strain>
    </source>
</reference>
<comment type="caution">
    <text evidence="1">The sequence shown here is derived from an EMBL/GenBank/DDBJ whole genome shotgun (WGS) entry which is preliminary data.</text>
</comment>
<sequence>MESQEPSIDGRVADVLESRKPTRIAVFLRANSPFSSLQRDDVVPRACSTLGIDPSESRAKLMTVWKVQRLTIFTFDVWYDDYDWATAHRKVNLPVILVDYGKRLSCVKIRTYKCHAQ</sequence>
<dbReference type="AlphaFoldDB" id="A0AAD5RRH2"/>
<protein>
    <submittedName>
        <fullName evidence="1">Uncharacterized protein</fullName>
    </submittedName>
</protein>
<accession>A0AAD5RRH2</accession>
<organism evidence="1 2">
    <name type="scientific">Zalerion maritima</name>
    <dbReference type="NCBI Taxonomy" id="339359"/>
    <lineage>
        <taxon>Eukaryota</taxon>
        <taxon>Fungi</taxon>
        <taxon>Dikarya</taxon>
        <taxon>Ascomycota</taxon>
        <taxon>Pezizomycotina</taxon>
        <taxon>Sordariomycetes</taxon>
        <taxon>Lulworthiomycetidae</taxon>
        <taxon>Lulworthiales</taxon>
        <taxon>Lulworthiaceae</taxon>
        <taxon>Zalerion</taxon>
    </lineage>
</organism>
<keyword evidence="2" id="KW-1185">Reference proteome</keyword>
<evidence type="ECO:0000313" key="2">
    <source>
        <dbReference type="Proteomes" id="UP001201980"/>
    </source>
</evidence>